<dbReference type="AlphaFoldDB" id="A0A378JLL4"/>
<dbReference type="Proteomes" id="UP000254794">
    <property type="component" value="Unassembled WGS sequence"/>
</dbReference>
<reference evidence="2 3" key="1">
    <citation type="submission" date="2018-06" db="EMBL/GenBank/DDBJ databases">
        <authorList>
            <consortium name="Pathogen Informatics"/>
            <person name="Doyle S."/>
        </authorList>
    </citation>
    <scope>NUCLEOTIDE SEQUENCE [LARGE SCALE GENOMIC DNA]</scope>
    <source>
        <strain evidence="2 3">NCTC13316</strain>
    </source>
</reference>
<feature type="transmembrane region" description="Helical" evidence="1">
    <location>
        <begin position="63"/>
        <end position="81"/>
    </location>
</feature>
<dbReference type="EMBL" id="UGOD01000001">
    <property type="protein sequence ID" value="STX52104.1"/>
    <property type="molecule type" value="Genomic_DNA"/>
</dbReference>
<feature type="transmembrane region" description="Helical" evidence="1">
    <location>
        <begin position="28"/>
        <end position="51"/>
    </location>
</feature>
<proteinExistence type="predicted"/>
<organism evidence="2 3">
    <name type="scientific">Legionella busanensis</name>
    <dbReference type="NCBI Taxonomy" id="190655"/>
    <lineage>
        <taxon>Bacteria</taxon>
        <taxon>Pseudomonadati</taxon>
        <taxon>Pseudomonadota</taxon>
        <taxon>Gammaproteobacteria</taxon>
        <taxon>Legionellales</taxon>
        <taxon>Legionellaceae</taxon>
        <taxon>Legionella</taxon>
    </lineage>
</organism>
<feature type="transmembrane region" description="Helical" evidence="1">
    <location>
        <begin position="93"/>
        <end position="116"/>
    </location>
</feature>
<name>A0A378JLL4_9GAMM</name>
<gene>
    <name evidence="2" type="ORF">NCTC13316_02208</name>
</gene>
<evidence type="ECO:0000313" key="2">
    <source>
        <dbReference type="EMBL" id="STX52104.1"/>
    </source>
</evidence>
<accession>A0A378JLL4</accession>
<sequence length="150" mass="16834">MILKIRNFFSTESIKEKILSGSLSESQLFVYFYLIVMYDALGLTQRCLSMIGRQATPVDLVNIWGYFIITGVGLLILFIANGASKGRNFVSKFFAFSFTVGYKYGIVLTLLDTLSIVGSSAANQILKITIYLIINLLMVANIAFRIYQTR</sequence>
<feature type="transmembrane region" description="Helical" evidence="1">
    <location>
        <begin position="128"/>
        <end position="147"/>
    </location>
</feature>
<keyword evidence="1" id="KW-0812">Transmembrane</keyword>
<dbReference type="OrthoDB" id="5653250at2"/>
<evidence type="ECO:0000256" key="1">
    <source>
        <dbReference type="SAM" id="Phobius"/>
    </source>
</evidence>
<keyword evidence="1" id="KW-0472">Membrane</keyword>
<evidence type="ECO:0000313" key="3">
    <source>
        <dbReference type="Proteomes" id="UP000254794"/>
    </source>
</evidence>
<keyword evidence="3" id="KW-1185">Reference proteome</keyword>
<keyword evidence="1" id="KW-1133">Transmembrane helix</keyword>
<dbReference type="RefSeq" id="WP_115331690.1">
    <property type="nucleotide sequence ID" value="NZ_CAAAHP010000002.1"/>
</dbReference>
<protein>
    <submittedName>
        <fullName evidence="2">Uncharacterized protein</fullName>
    </submittedName>
</protein>